<dbReference type="EMBL" id="QOWE01000016">
    <property type="protein sequence ID" value="RCR67935.1"/>
    <property type="molecule type" value="Genomic_DNA"/>
</dbReference>
<dbReference type="PANTHER" id="PTHR48079">
    <property type="entry name" value="PROTEIN YEEZ"/>
    <property type="match status" value="1"/>
</dbReference>
<dbReference type="PANTHER" id="PTHR48079:SF6">
    <property type="entry name" value="NAD(P)-BINDING DOMAIN-CONTAINING PROTEIN-RELATED"/>
    <property type="match status" value="1"/>
</dbReference>
<gene>
    <name evidence="1" type="ORF">DUE52_19650</name>
</gene>
<name>A0A368JKX2_9BACT</name>
<dbReference type="OrthoDB" id="751203at2"/>
<protein>
    <submittedName>
        <fullName evidence="1">SDR family NAD(P)-dependent oxidoreductase</fullName>
    </submittedName>
</protein>
<keyword evidence="2" id="KW-1185">Reference proteome</keyword>
<dbReference type="InterPro" id="IPR051783">
    <property type="entry name" value="NAD(P)-dependent_oxidoreduct"/>
</dbReference>
<evidence type="ECO:0000313" key="1">
    <source>
        <dbReference type="EMBL" id="RCR67935.1"/>
    </source>
</evidence>
<dbReference type="RefSeq" id="WP_114407741.1">
    <property type="nucleotide sequence ID" value="NZ_QOWE01000016.1"/>
</dbReference>
<dbReference type="GO" id="GO:0004029">
    <property type="term" value="F:aldehyde dehydrogenase (NAD+) activity"/>
    <property type="evidence" value="ECO:0007669"/>
    <property type="project" value="TreeGrafter"/>
</dbReference>
<dbReference type="Proteomes" id="UP000253383">
    <property type="component" value="Unassembled WGS sequence"/>
</dbReference>
<comment type="caution">
    <text evidence="1">The sequence shown here is derived from an EMBL/GenBank/DDBJ whole genome shotgun (WGS) entry which is preliminary data.</text>
</comment>
<evidence type="ECO:0000313" key="2">
    <source>
        <dbReference type="Proteomes" id="UP000253383"/>
    </source>
</evidence>
<organism evidence="1 2">
    <name type="scientific">Larkinella punicea</name>
    <dbReference type="NCBI Taxonomy" id="2315727"/>
    <lineage>
        <taxon>Bacteria</taxon>
        <taxon>Pseudomonadati</taxon>
        <taxon>Bacteroidota</taxon>
        <taxon>Cytophagia</taxon>
        <taxon>Cytophagales</taxon>
        <taxon>Spirosomataceae</taxon>
        <taxon>Larkinella</taxon>
    </lineage>
</organism>
<dbReference type="Gene3D" id="3.40.50.720">
    <property type="entry name" value="NAD(P)-binding Rossmann-like Domain"/>
    <property type="match status" value="1"/>
</dbReference>
<sequence>MSVETISILGCGWLGFPLAEPFLNEGYIVKGSTTSKDKLPGFWKVGIKPYELHFNPEPAGDDLADFLEADVLIINIPPKAGKLGDGFHPQQIQAVVNALRQSGAKIPYTIYVSSTSVYPDLNREVVENDVVTPDQAVAPAFVEAEQLILGLENSTVLRFGGLLGYNRIPGRYVAGKKDLTTGSVPVNYIHRDDGIGVIRALVNHPQPGQTFSVVAPEHPTREAVYRKNCDDFGYETPTFAEPSEPSPFKIISPEKLIKTIGYSFQYPDPLAFYYAP</sequence>
<dbReference type="SUPFAM" id="SSF51735">
    <property type="entry name" value="NAD(P)-binding Rossmann-fold domains"/>
    <property type="match status" value="1"/>
</dbReference>
<dbReference type="GO" id="GO:0005737">
    <property type="term" value="C:cytoplasm"/>
    <property type="evidence" value="ECO:0007669"/>
    <property type="project" value="TreeGrafter"/>
</dbReference>
<accession>A0A368JKX2</accession>
<reference evidence="1 2" key="1">
    <citation type="submission" date="2018-07" db="EMBL/GenBank/DDBJ databases">
        <title>Genome analysis of Larkinella rosea.</title>
        <authorList>
            <person name="Zhou Z."/>
            <person name="Wang G."/>
        </authorList>
    </citation>
    <scope>NUCLEOTIDE SEQUENCE [LARGE SCALE GENOMIC DNA]</scope>
    <source>
        <strain evidence="2">zzj9</strain>
    </source>
</reference>
<dbReference type="InterPro" id="IPR036291">
    <property type="entry name" value="NAD(P)-bd_dom_sf"/>
</dbReference>
<dbReference type="AlphaFoldDB" id="A0A368JKX2"/>
<proteinExistence type="predicted"/>